<comment type="similarity">
    <text evidence="5 6">Belongs to the TAF10 family.</text>
</comment>
<feature type="compositionally biased region" description="Acidic residues" evidence="7">
    <location>
        <begin position="92"/>
        <end position="105"/>
    </location>
</feature>
<proteinExistence type="inferred from homology"/>
<feature type="region of interest" description="Disordered" evidence="7">
    <location>
        <begin position="1"/>
        <end position="120"/>
    </location>
</feature>
<dbReference type="PRINTS" id="PR01443">
    <property type="entry name" value="TFIID30KDSUB"/>
</dbReference>
<dbReference type="Pfam" id="PF03540">
    <property type="entry name" value="TAF10"/>
    <property type="match status" value="1"/>
</dbReference>
<feature type="region of interest" description="Disordered" evidence="7">
    <location>
        <begin position="185"/>
        <end position="215"/>
    </location>
</feature>
<dbReference type="EMBL" id="HG937693">
    <property type="protein sequence ID" value="CDP35817.1"/>
    <property type="molecule type" value="Genomic_DNA"/>
</dbReference>
<evidence type="ECO:0000256" key="6">
    <source>
        <dbReference type="PIRNR" id="PIRNR017246"/>
    </source>
</evidence>
<gene>
    <name evidence="8" type="ORF">GNLVRS02_ARAD1C44132g</name>
</gene>
<reference evidence="8" key="1">
    <citation type="submission" date="2014-02" db="EMBL/GenBank/DDBJ databases">
        <authorList>
            <person name="Genoscope - CEA"/>
        </authorList>
    </citation>
    <scope>NUCLEOTIDE SEQUENCE</scope>
    <source>
        <strain evidence="8">LS3</strain>
    </source>
</reference>
<sequence length="244" mass="26659">MTDVEMGEASDAPEVRETESPAANDNEDVATAPKDEKSPGEESADKDNEKNESDDKDKNDDNDNDLDDPKLKDADEQVISDKEDSKMNENVADGDDQEDGEDEPENPNIPPPPSFTRKDKSLKEFLNTLEDNAPIIPDAVTDYYLAKSGFETSDRRIKRLLALATQKFVSDIASDAYQYSRIRSSSSVASSSNPQARARALMNNPGGQTGSAGGSQARAVLTMEDLGNALADYGLNVKRPDFYR</sequence>
<evidence type="ECO:0000256" key="2">
    <source>
        <dbReference type="ARBA" id="ARBA00023015"/>
    </source>
</evidence>
<keyword evidence="4 6" id="KW-0539">Nucleus</keyword>
<dbReference type="InterPro" id="IPR003923">
    <property type="entry name" value="TAF10"/>
</dbReference>
<reference evidence="8" key="2">
    <citation type="submission" date="2014-06" db="EMBL/GenBank/DDBJ databases">
        <title>The complete genome of Blastobotrys (Arxula) adeninivorans LS3 - a yeast of biotechnological interest.</title>
        <authorList>
            <person name="Kunze G."/>
            <person name="Gaillardin C."/>
            <person name="Czernicka M."/>
            <person name="Durrens P."/>
            <person name="Martin T."/>
            <person name="Boer E."/>
            <person name="Gabaldon T."/>
            <person name="Cruz J."/>
            <person name="Talla E."/>
            <person name="Marck C."/>
            <person name="Goffeau A."/>
            <person name="Barbe V."/>
            <person name="Baret P."/>
            <person name="Baronian K."/>
            <person name="Beier S."/>
            <person name="Bleykasten C."/>
            <person name="Bode R."/>
            <person name="Casaregola S."/>
            <person name="Despons L."/>
            <person name="Fairhead C."/>
            <person name="Giersberg M."/>
            <person name="Gierski P."/>
            <person name="Hahnel U."/>
            <person name="Hartmann A."/>
            <person name="Jankowska D."/>
            <person name="Jubin C."/>
            <person name="Jung P."/>
            <person name="Lafontaine I."/>
            <person name="Leh-Louis V."/>
            <person name="Lemaire M."/>
            <person name="Marcet-Houben M."/>
            <person name="Mascher M."/>
            <person name="Morel G."/>
            <person name="Richard G.-F."/>
            <person name="Riechen J."/>
            <person name="Sacerdot C."/>
            <person name="Sarkar A."/>
            <person name="Savel G."/>
            <person name="Schacherer J."/>
            <person name="Sherman D."/>
            <person name="Straub M.-L."/>
            <person name="Stein N."/>
            <person name="Thierry A."/>
            <person name="Trautwein-Schult A."/>
            <person name="Westhof E."/>
            <person name="Worch S."/>
            <person name="Dujon B."/>
            <person name="Souciet J.-L."/>
            <person name="Wincker P."/>
            <person name="Scholz U."/>
            <person name="Neuveglise N."/>
        </authorList>
    </citation>
    <scope>NUCLEOTIDE SEQUENCE</scope>
    <source>
        <strain evidence="8">LS3</strain>
    </source>
</reference>
<evidence type="ECO:0000313" key="8">
    <source>
        <dbReference type="EMBL" id="CDP35817.1"/>
    </source>
</evidence>
<name>A0A060TAA3_BLAAD</name>
<keyword evidence="2 6" id="KW-0805">Transcription regulation</keyword>
<protein>
    <recommendedName>
        <fullName evidence="6">Transcription initiation factor TFIID subunit 10</fullName>
    </recommendedName>
</protein>
<dbReference type="GO" id="GO:1990841">
    <property type="term" value="F:promoter-specific chromatin binding"/>
    <property type="evidence" value="ECO:0007669"/>
    <property type="project" value="TreeGrafter"/>
</dbReference>
<evidence type="ECO:0000256" key="3">
    <source>
        <dbReference type="ARBA" id="ARBA00023163"/>
    </source>
</evidence>
<dbReference type="GO" id="GO:0000124">
    <property type="term" value="C:SAGA complex"/>
    <property type="evidence" value="ECO:0007669"/>
    <property type="project" value="TreeGrafter"/>
</dbReference>
<dbReference type="GO" id="GO:0016251">
    <property type="term" value="F:RNA polymerase II general transcription initiation factor activity"/>
    <property type="evidence" value="ECO:0007669"/>
    <property type="project" value="TreeGrafter"/>
</dbReference>
<comment type="subcellular location">
    <subcellularLocation>
        <location evidence="1 6">Nucleus</location>
    </subcellularLocation>
</comment>
<dbReference type="GO" id="GO:0006367">
    <property type="term" value="P:transcription initiation at RNA polymerase II promoter"/>
    <property type="evidence" value="ECO:0007669"/>
    <property type="project" value="TreeGrafter"/>
</dbReference>
<feature type="compositionally biased region" description="Basic and acidic residues" evidence="7">
    <location>
        <begin position="33"/>
        <end position="87"/>
    </location>
</feature>
<accession>A0A060TAA3</accession>
<keyword evidence="3 6" id="KW-0804">Transcription</keyword>
<comment type="function">
    <text evidence="6">Functions as a component of both the DNA-binding general transcription initiation factor complex TFIID and the transcription coactivator SAGA complex. Binding of TFIID to a promoter (with or without TATA element) is the initial step in pre-initiation complex (PIC) formation. TFIID plays a key role in the regulation of gene expression by RNA polymerase II through different activities such as transcription activator interaction, core promoter recognition and selectivity, TFIIA and TFIIB interaction, chromatin modification (histone acetylation by TAF1), facilitation of DNA opening and initiation of transcription. SAGA acts as a general cofactor required for essentially all RNA polymerase II transcription. At the promoters, SAGA is required for transcription pre-initiation complex (PIC) recruitment. It influences RNA polymerase II transcriptional activity through different activities such as TBP interaction (via core/TAF module) and promoter selectivity, interaction with transcription activators (via Tra1/SPT module), and chromatin modification through histone acetylation (via HAT module) and deubiquitination (via DUB module). SAGA preferentially acetylates histones H3 (to form H3K9ac, H3K14ac, H3K18ac and H3K23ac) and H2B and deubiquitinates histone H2B. SAGA interacts with DNA via upstream activating sequences (UASs).</text>
</comment>
<evidence type="ECO:0000256" key="1">
    <source>
        <dbReference type="ARBA" id="ARBA00004123"/>
    </source>
</evidence>
<dbReference type="CDD" id="cd07982">
    <property type="entry name" value="HFD_TAF10"/>
    <property type="match status" value="1"/>
</dbReference>
<dbReference type="PIRSF" id="PIRSF017246">
    <property type="entry name" value="TFIID_TAF10"/>
    <property type="match status" value="1"/>
</dbReference>
<evidence type="ECO:0000256" key="7">
    <source>
        <dbReference type="SAM" id="MobiDB-lite"/>
    </source>
</evidence>
<dbReference type="PANTHER" id="PTHR21242:SF0">
    <property type="entry name" value="TRANSCRIPTION INITIATION FACTOR TFIID SUBUNIT 10"/>
    <property type="match status" value="1"/>
</dbReference>
<dbReference type="GO" id="GO:0005669">
    <property type="term" value="C:transcription factor TFIID complex"/>
    <property type="evidence" value="ECO:0007669"/>
    <property type="project" value="TreeGrafter"/>
</dbReference>
<organism evidence="8">
    <name type="scientific">Blastobotrys adeninivorans</name>
    <name type="common">Yeast</name>
    <name type="synonym">Arxula adeninivorans</name>
    <dbReference type="NCBI Taxonomy" id="409370"/>
    <lineage>
        <taxon>Eukaryota</taxon>
        <taxon>Fungi</taxon>
        <taxon>Dikarya</taxon>
        <taxon>Ascomycota</taxon>
        <taxon>Saccharomycotina</taxon>
        <taxon>Dipodascomycetes</taxon>
        <taxon>Dipodascales</taxon>
        <taxon>Trichomonascaceae</taxon>
        <taxon>Blastobotrys</taxon>
    </lineage>
</organism>
<evidence type="ECO:0000256" key="4">
    <source>
        <dbReference type="ARBA" id="ARBA00023242"/>
    </source>
</evidence>
<dbReference type="AlphaFoldDB" id="A0A060TAA3"/>
<dbReference type="PhylomeDB" id="A0A060TAA3"/>
<evidence type="ECO:0000256" key="5">
    <source>
        <dbReference type="ARBA" id="ARBA00025730"/>
    </source>
</evidence>
<dbReference type="PANTHER" id="PTHR21242">
    <property type="entry name" value="TRANSCRIPTION INITIATION FACTOR TFIID SUBUNIT 10"/>
    <property type="match status" value="1"/>
</dbReference>